<evidence type="ECO:0000256" key="1">
    <source>
        <dbReference type="SAM" id="MobiDB-lite"/>
    </source>
</evidence>
<accession>A0AAV4VY42</accession>
<dbReference type="AlphaFoldDB" id="A0AAV4VY42"/>
<feature type="region of interest" description="Disordered" evidence="1">
    <location>
        <begin position="1"/>
        <end position="26"/>
    </location>
</feature>
<sequence length="88" mass="9688">MIGISDSLNDNSSNVTTTGGKNKTVPSTCKSFLEERFDPYIAGPLWVAPSCRMTLNIFKSCDPFIDDSLLTMSPFFKFASEIQRSVIG</sequence>
<organism evidence="2 3">
    <name type="scientific">Caerostris darwini</name>
    <dbReference type="NCBI Taxonomy" id="1538125"/>
    <lineage>
        <taxon>Eukaryota</taxon>
        <taxon>Metazoa</taxon>
        <taxon>Ecdysozoa</taxon>
        <taxon>Arthropoda</taxon>
        <taxon>Chelicerata</taxon>
        <taxon>Arachnida</taxon>
        <taxon>Araneae</taxon>
        <taxon>Araneomorphae</taxon>
        <taxon>Entelegynae</taxon>
        <taxon>Araneoidea</taxon>
        <taxon>Araneidae</taxon>
        <taxon>Caerostris</taxon>
    </lineage>
</organism>
<keyword evidence="3" id="KW-1185">Reference proteome</keyword>
<dbReference type="EMBL" id="BPLQ01013861">
    <property type="protein sequence ID" value="GIY75400.1"/>
    <property type="molecule type" value="Genomic_DNA"/>
</dbReference>
<proteinExistence type="predicted"/>
<evidence type="ECO:0000313" key="2">
    <source>
        <dbReference type="EMBL" id="GIY75400.1"/>
    </source>
</evidence>
<name>A0AAV4VY42_9ARAC</name>
<dbReference type="Proteomes" id="UP001054837">
    <property type="component" value="Unassembled WGS sequence"/>
</dbReference>
<comment type="caution">
    <text evidence="2">The sequence shown here is derived from an EMBL/GenBank/DDBJ whole genome shotgun (WGS) entry which is preliminary data.</text>
</comment>
<gene>
    <name evidence="2" type="ORF">CDAR_64951</name>
</gene>
<protein>
    <submittedName>
        <fullName evidence="2">Uncharacterized protein</fullName>
    </submittedName>
</protein>
<evidence type="ECO:0000313" key="3">
    <source>
        <dbReference type="Proteomes" id="UP001054837"/>
    </source>
</evidence>
<reference evidence="2 3" key="1">
    <citation type="submission" date="2021-06" db="EMBL/GenBank/DDBJ databases">
        <title>Caerostris darwini draft genome.</title>
        <authorList>
            <person name="Kono N."/>
            <person name="Arakawa K."/>
        </authorList>
    </citation>
    <scope>NUCLEOTIDE SEQUENCE [LARGE SCALE GENOMIC DNA]</scope>
</reference>